<sequence>MTLRVEGRKRAILSCRRAGEYEACPKKRAALSERNEKRAKTWLRARRSVRIAGAGGKSRKRAPLIASRGIHFFGYSAILAASVAVAAALLVMRLCDGAPGAIAAYGSPLRRGAWTCAGVRREI</sequence>
<dbReference type="AlphaFoldDB" id="B2JRE6"/>
<evidence type="ECO:0000313" key="2">
    <source>
        <dbReference type="EMBL" id="ACC73812.1"/>
    </source>
</evidence>
<gene>
    <name evidence="2" type="ordered locus">Bphy_4703</name>
</gene>
<organism evidence="2 3">
    <name type="scientific">Paraburkholderia phymatum (strain DSM 17167 / CIP 108236 / LMG 21445 / STM815)</name>
    <name type="common">Burkholderia phymatum</name>
    <dbReference type="NCBI Taxonomy" id="391038"/>
    <lineage>
        <taxon>Bacteria</taxon>
        <taxon>Pseudomonadati</taxon>
        <taxon>Pseudomonadota</taxon>
        <taxon>Betaproteobacteria</taxon>
        <taxon>Burkholderiales</taxon>
        <taxon>Burkholderiaceae</taxon>
        <taxon>Paraburkholderia</taxon>
    </lineage>
</organism>
<reference evidence="3" key="1">
    <citation type="journal article" date="2014" name="Stand. Genomic Sci.">
        <title>Complete genome sequence of Burkholderia phymatum STM815(T), a broad host range and efficient nitrogen-fixing symbiont of Mimosa species.</title>
        <authorList>
            <person name="Moulin L."/>
            <person name="Klonowska A."/>
            <person name="Caroline B."/>
            <person name="Booth K."/>
            <person name="Vriezen J.A."/>
            <person name="Melkonian R."/>
            <person name="James E.K."/>
            <person name="Young J.P."/>
            <person name="Bena G."/>
            <person name="Hauser L."/>
            <person name="Land M."/>
            <person name="Kyrpides N."/>
            <person name="Bruce D."/>
            <person name="Chain P."/>
            <person name="Copeland A."/>
            <person name="Pitluck S."/>
            <person name="Woyke T."/>
            <person name="Lizotte-Waniewski M."/>
            <person name="Bristow J."/>
            <person name="Riley M."/>
        </authorList>
    </citation>
    <scope>NUCLEOTIDE SEQUENCE [LARGE SCALE GENOMIC DNA]</scope>
    <source>
        <strain evidence="3">DSM 17167 / CIP 108236 / LMG 21445 / STM815</strain>
    </source>
</reference>
<keyword evidence="1" id="KW-0472">Membrane</keyword>
<dbReference type="STRING" id="391038.Bphy_4703"/>
<evidence type="ECO:0000256" key="1">
    <source>
        <dbReference type="SAM" id="Phobius"/>
    </source>
</evidence>
<evidence type="ECO:0000313" key="3">
    <source>
        <dbReference type="Proteomes" id="UP000001192"/>
    </source>
</evidence>
<keyword evidence="1" id="KW-0812">Transmembrane</keyword>
<dbReference type="Proteomes" id="UP000001192">
    <property type="component" value="Chromosome 2"/>
</dbReference>
<dbReference type="EMBL" id="CP001044">
    <property type="protein sequence ID" value="ACC73812.1"/>
    <property type="molecule type" value="Genomic_DNA"/>
</dbReference>
<dbReference type="KEGG" id="bph:Bphy_4703"/>
<proteinExistence type="predicted"/>
<accession>B2JRE6</accession>
<name>B2JRE6_PARP8</name>
<dbReference type="HOGENOM" id="CLU_2010980_0_0_4"/>
<protein>
    <submittedName>
        <fullName evidence="2">Uncharacterized protein</fullName>
    </submittedName>
</protein>
<keyword evidence="3" id="KW-1185">Reference proteome</keyword>
<keyword evidence="1" id="KW-1133">Transmembrane helix</keyword>
<feature type="transmembrane region" description="Helical" evidence="1">
    <location>
        <begin position="69"/>
        <end position="92"/>
    </location>
</feature>